<dbReference type="AlphaFoldDB" id="A0A1M7Z5B0"/>
<dbReference type="InterPro" id="IPR029044">
    <property type="entry name" value="Nucleotide-diphossugar_trans"/>
</dbReference>
<dbReference type="STRING" id="1073327.SAMN04488108_0548"/>
<dbReference type="InterPro" id="IPR025877">
    <property type="entry name" value="MobA-like_NTP_Trfase"/>
</dbReference>
<feature type="domain" description="MobA-like NTP transferase" evidence="1">
    <location>
        <begin position="5"/>
        <end position="168"/>
    </location>
</feature>
<dbReference type="SUPFAM" id="SSF53448">
    <property type="entry name" value="Nucleotide-diphospho-sugar transferases"/>
    <property type="match status" value="1"/>
</dbReference>
<evidence type="ECO:0000259" key="1">
    <source>
        <dbReference type="Pfam" id="PF12804"/>
    </source>
</evidence>
<evidence type="ECO:0000313" key="2">
    <source>
        <dbReference type="EMBL" id="SHO60065.1"/>
    </source>
</evidence>
<organism evidence="2 3">
    <name type="scientific">Algoriphagus zhangzhouensis</name>
    <dbReference type="NCBI Taxonomy" id="1073327"/>
    <lineage>
        <taxon>Bacteria</taxon>
        <taxon>Pseudomonadati</taxon>
        <taxon>Bacteroidota</taxon>
        <taxon>Cytophagia</taxon>
        <taxon>Cytophagales</taxon>
        <taxon>Cyclobacteriaceae</taxon>
        <taxon>Algoriphagus</taxon>
    </lineage>
</organism>
<dbReference type="CDD" id="cd04182">
    <property type="entry name" value="GT_2_like_f"/>
    <property type="match status" value="1"/>
</dbReference>
<dbReference type="GO" id="GO:0016779">
    <property type="term" value="F:nucleotidyltransferase activity"/>
    <property type="evidence" value="ECO:0007669"/>
    <property type="project" value="UniProtKB-KW"/>
</dbReference>
<keyword evidence="2" id="KW-0808">Transferase</keyword>
<dbReference type="PANTHER" id="PTHR43777">
    <property type="entry name" value="MOLYBDENUM COFACTOR CYTIDYLYLTRANSFERASE"/>
    <property type="match status" value="1"/>
</dbReference>
<name>A0A1M7Z5B0_9BACT</name>
<sequence>MKTGVLILAAGSSSRLGKPKQLLKFGEETLLSKTIKSAQEAILGPVLVVLGSQSDLIKSTLKIDGVKWIVNQNWESGMASSLQVGLKFLEENYDPDQVLVLLSDQPFVSTELIHQLMTKKENSANGIAACSYSDTIGVPAIIEKKYFSELLNLKGDQGAKKVIKHHLDDLVQIPFENGKIDIDTQADWENLQYL</sequence>
<proteinExistence type="predicted"/>
<dbReference type="Pfam" id="PF12804">
    <property type="entry name" value="NTP_transf_3"/>
    <property type="match status" value="1"/>
</dbReference>
<dbReference type="PANTHER" id="PTHR43777:SF1">
    <property type="entry name" value="MOLYBDENUM COFACTOR CYTIDYLYLTRANSFERASE"/>
    <property type="match status" value="1"/>
</dbReference>
<keyword evidence="2" id="KW-0548">Nucleotidyltransferase</keyword>
<reference evidence="3" key="1">
    <citation type="submission" date="2016-12" db="EMBL/GenBank/DDBJ databases">
        <authorList>
            <person name="Varghese N."/>
            <person name="Submissions S."/>
        </authorList>
    </citation>
    <scope>NUCLEOTIDE SEQUENCE [LARGE SCALE GENOMIC DNA]</scope>
    <source>
        <strain evidence="3">DSM 25035</strain>
    </source>
</reference>
<keyword evidence="3" id="KW-1185">Reference proteome</keyword>
<dbReference type="Proteomes" id="UP000184609">
    <property type="component" value="Unassembled WGS sequence"/>
</dbReference>
<dbReference type="OrthoDB" id="9779263at2"/>
<dbReference type="EMBL" id="FRXN01000001">
    <property type="protein sequence ID" value="SHO60065.1"/>
    <property type="molecule type" value="Genomic_DNA"/>
</dbReference>
<accession>A0A1M7Z5B0</accession>
<dbReference type="Gene3D" id="3.90.550.10">
    <property type="entry name" value="Spore Coat Polysaccharide Biosynthesis Protein SpsA, Chain A"/>
    <property type="match status" value="1"/>
</dbReference>
<gene>
    <name evidence="2" type="ORF">SAMN04488108_0548</name>
</gene>
<dbReference type="RefSeq" id="WP_073570205.1">
    <property type="nucleotide sequence ID" value="NZ_FRXN01000001.1"/>
</dbReference>
<protein>
    <submittedName>
        <fullName evidence="2">Molybdenum cofactor cytidylyltransferase</fullName>
    </submittedName>
</protein>
<evidence type="ECO:0000313" key="3">
    <source>
        <dbReference type="Proteomes" id="UP000184609"/>
    </source>
</evidence>